<comment type="subcellular location">
    <subcellularLocation>
        <location evidence="1">Cell envelope</location>
    </subcellularLocation>
</comment>
<dbReference type="InterPro" id="IPR058647">
    <property type="entry name" value="BSH_CzcB-like"/>
</dbReference>
<dbReference type="SUPFAM" id="SSF111369">
    <property type="entry name" value="HlyD-like secretion proteins"/>
    <property type="match status" value="1"/>
</dbReference>
<dbReference type="Pfam" id="PF25990">
    <property type="entry name" value="Beta-barrel_YknX"/>
    <property type="match status" value="1"/>
</dbReference>
<name>A0ABS7CGE5_9BACL</name>
<dbReference type="Pfam" id="PF25973">
    <property type="entry name" value="BSH_CzcB"/>
    <property type="match status" value="1"/>
</dbReference>
<dbReference type="InterPro" id="IPR058636">
    <property type="entry name" value="Beta-barrel_YknX"/>
</dbReference>
<proteinExistence type="inferred from homology"/>
<keyword evidence="8" id="KW-1185">Reference proteome</keyword>
<dbReference type="Proteomes" id="UP001519887">
    <property type="component" value="Unassembled WGS sequence"/>
</dbReference>
<feature type="coiled-coil region" evidence="4">
    <location>
        <begin position="100"/>
        <end position="157"/>
    </location>
</feature>
<keyword evidence="3 4" id="KW-0175">Coiled coil</keyword>
<evidence type="ECO:0000256" key="2">
    <source>
        <dbReference type="ARBA" id="ARBA00009477"/>
    </source>
</evidence>
<comment type="caution">
    <text evidence="7">The sequence shown here is derived from an EMBL/GenBank/DDBJ whole genome shotgun (WGS) entry which is preliminary data.</text>
</comment>
<comment type="similarity">
    <text evidence="2">Belongs to the membrane fusion protein (MFP) (TC 8.A.1) family.</text>
</comment>
<feature type="domain" description="YknX-like beta-barrel" evidence="6">
    <location>
        <begin position="202"/>
        <end position="269"/>
    </location>
</feature>
<accession>A0ABS7CGE5</accession>
<protein>
    <submittedName>
        <fullName evidence="7">Efflux RND transporter periplasmic adaptor subunit</fullName>
    </submittedName>
</protein>
<evidence type="ECO:0000256" key="4">
    <source>
        <dbReference type="SAM" id="Coils"/>
    </source>
</evidence>
<sequence>MRKWWILGIGVLLVAAAGVAYFKWDKKEVVVAAPVATAQVVKGTIEVNVSGTGSIAPAEKETVKSGKQGIIGEVKVKQGDKVKKGDVLATLEGEDNTDKIKTEEVNLEKKLLQLESTQDQYKMETDDKNISSLKLSMKQQQLDIDQSRETIADLKDAVAEETIVAPVSGTVTTLSVADGDTLNGSTELMEIADYDHYEIIVGIDELDISKVKVGQSAKVTVEALADQTFTGKVSEIANEGTANNGVASFDVTVALDTAAGLKSGMSAEASIQVEKKENTLMLPIDAVQSLGGRYMV</sequence>
<evidence type="ECO:0000259" key="6">
    <source>
        <dbReference type="Pfam" id="PF25990"/>
    </source>
</evidence>
<dbReference type="PANTHER" id="PTHR32347:SF14">
    <property type="entry name" value="EFFLUX SYSTEM COMPONENT YKNX-RELATED"/>
    <property type="match status" value="1"/>
</dbReference>
<dbReference type="InterPro" id="IPR006143">
    <property type="entry name" value="RND_pump_MFP"/>
</dbReference>
<evidence type="ECO:0000256" key="3">
    <source>
        <dbReference type="ARBA" id="ARBA00023054"/>
    </source>
</evidence>
<dbReference type="Gene3D" id="2.40.30.170">
    <property type="match status" value="1"/>
</dbReference>
<dbReference type="EMBL" id="JAHZIK010001951">
    <property type="protein sequence ID" value="MBW7459990.1"/>
    <property type="molecule type" value="Genomic_DNA"/>
</dbReference>
<dbReference type="Gene3D" id="2.40.50.100">
    <property type="match status" value="1"/>
</dbReference>
<reference evidence="7 8" key="1">
    <citation type="submission" date="2021-07" db="EMBL/GenBank/DDBJ databases">
        <title>Paenibacillus radiodurans sp. nov., isolated from the southeastern edge of Tengger Desert.</title>
        <authorList>
            <person name="Zhang G."/>
        </authorList>
    </citation>
    <scope>NUCLEOTIDE SEQUENCE [LARGE SCALE GENOMIC DNA]</scope>
    <source>
        <strain evidence="7 8">CCM 7311</strain>
    </source>
</reference>
<evidence type="ECO:0000256" key="1">
    <source>
        <dbReference type="ARBA" id="ARBA00004196"/>
    </source>
</evidence>
<dbReference type="PANTHER" id="PTHR32347">
    <property type="entry name" value="EFFLUX SYSTEM COMPONENT YKNX-RELATED"/>
    <property type="match status" value="1"/>
</dbReference>
<dbReference type="NCBIfam" id="TIGR01730">
    <property type="entry name" value="RND_mfp"/>
    <property type="match status" value="1"/>
</dbReference>
<evidence type="ECO:0000313" key="8">
    <source>
        <dbReference type="Proteomes" id="UP001519887"/>
    </source>
</evidence>
<dbReference type="InterPro" id="IPR050465">
    <property type="entry name" value="UPF0194_transport"/>
</dbReference>
<evidence type="ECO:0000259" key="5">
    <source>
        <dbReference type="Pfam" id="PF25973"/>
    </source>
</evidence>
<organism evidence="7 8">
    <name type="scientific">Paenibacillus sepulcri</name>
    <dbReference type="NCBI Taxonomy" id="359917"/>
    <lineage>
        <taxon>Bacteria</taxon>
        <taxon>Bacillati</taxon>
        <taxon>Bacillota</taxon>
        <taxon>Bacilli</taxon>
        <taxon>Bacillales</taxon>
        <taxon>Paenibacillaceae</taxon>
        <taxon>Paenibacillus</taxon>
    </lineage>
</organism>
<evidence type="ECO:0000313" key="7">
    <source>
        <dbReference type="EMBL" id="MBW7459990.1"/>
    </source>
</evidence>
<feature type="non-terminal residue" evidence="7">
    <location>
        <position position="296"/>
    </location>
</feature>
<feature type="domain" description="CzcB-like barrel-sandwich hybrid" evidence="5">
    <location>
        <begin position="67"/>
        <end position="193"/>
    </location>
</feature>
<gene>
    <name evidence="7" type="ORF">K0U00_38610</name>
</gene>